<organism evidence="1">
    <name type="scientific">Siphoviridae sp. ctJER10</name>
    <dbReference type="NCBI Taxonomy" id="2825430"/>
    <lineage>
        <taxon>Viruses</taxon>
        <taxon>Duplodnaviria</taxon>
        <taxon>Heunggongvirae</taxon>
        <taxon>Uroviricota</taxon>
        <taxon>Caudoviricetes</taxon>
    </lineage>
</organism>
<protein>
    <submittedName>
        <fullName evidence="1">Uncharacterized protein</fullName>
    </submittedName>
</protein>
<dbReference type="EMBL" id="BK015513">
    <property type="protein sequence ID" value="DAE10544.1"/>
    <property type="molecule type" value="Genomic_DNA"/>
</dbReference>
<accession>A0A8S5PUW3</accession>
<evidence type="ECO:0000313" key="1">
    <source>
        <dbReference type="EMBL" id="DAE10544.1"/>
    </source>
</evidence>
<proteinExistence type="predicted"/>
<sequence length="64" mass="7397">MTLLYKKLKDYILTSYDLSSLANASHKCTAFYDEGKITKLEYQKLMKCIDRVVLKGCKCERIGL</sequence>
<reference evidence="1" key="1">
    <citation type="journal article" date="2021" name="Proc. Natl. Acad. Sci. U.S.A.">
        <title>A Catalog of Tens of Thousands of Viruses from Human Metagenomes Reveals Hidden Associations with Chronic Diseases.</title>
        <authorList>
            <person name="Tisza M.J."/>
            <person name="Buck C.B."/>
        </authorList>
    </citation>
    <scope>NUCLEOTIDE SEQUENCE</scope>
    <source>
        <strain evidence="1">CtJER10</strain>
    </source>
</reference>
<name>A0A8S5PUW3_9CAUD</name>